<dbReference type="GO" id="GO:0005507">
    <property type="term" value="F:copper ion binding"/>
    <property type="evidence" value="ECO:0007669"/>
    <property type="project" value="InterPro"/>
</dbReference>
<dbReference type="Pfam" id="PF07731">
    <property type="entry name" value="Cu-oxidase_2"/>
    <property type="match status" value="1"/>
</dbReference>
<keyword evidence="8" id="KW-0560">Oxidoreductase</keyword>
<dbReference type="PROSITE" id="PS00080">
    <property type="entry name" value="MULTICOPPER_OXIDASE2"/>
    <property type="match status" value="1"/>
</dbReference>
<keyword evidence="11" id="KW-0325">Glycoprotein</keyword>
<proteinExistence type="inferred from homology"/>
<dbReference type="GO" id="GO:0052716">
    <property type="term" value="F:hydroquinone:oxygen oxidoreductase activity"/>
    <property type="evidence" value="ECO:0007669"/>
    <property type="project" value="UniProtKB-EC"/>
</dbReference>
<evidence type="ECO:0000256" key="9">
    <source>
        <dbReference type="ARBA" id="ARBA00023008"/>
    </source>
</evidence>
<accession>A0A8H7XPB5</accession>
<keyword evidence="9" id="KW-0186">Copper</keyword>
<evidence type="ECO:0000256" key="10">
    <source>
        <dbReference type="ARBA" id="ARBA00023157"/>
    </source>
</evidence>
<keyword evidence="7" id="KW-0479">Metal-binding</keyword>
<dbReference type="Gene3D" id="2.60.40.420">
    <property type="entry name" value="Cupredoxins - blue copper proteins"/>
    <property type="match status" value="1"/>
</dbReference>
<evidence type="ECO:0000256" key="4">
    <source>
        <dbReference type="ARBA" id="ARBA00010609"/>
    </source>
</evidence>
<dbReference type="PANTHER" id="PTHR11709:SF394">
    <property type="entry name" value="FI03373P-RELATED"/>
    <property type="match status" value="1"/>
</dbReference>
<dbReference type="InterPro" id="IPR002355">
    <property type="entry name" value="Cu_oxidase_Cu_BS"/>
</dbReference>
<protein>
    <recommendedName>
        <fullName evidence="5">laccase</fullName>
        <ecNumber evidence="5">1.10.3.2</ecNumber>
    </recommendedName>
</protein>
<dbReference type="PANTHER" id="PTHR11709">
    <property type="entry name" value="MULTI-COPPER OXIDASE"/>
    <property type="match status" value="1"/>
</dbReference>
<keyword evidence="6" id="KW-0964">Secreted</keyword>
<name>A0A8H7XPB5_PSICU</name>
<dbReference type="CDD" id="cd13903">
    <property type="entry name" value="CuRO_3_Tv-LCC_like"/>
    <property type="match status" value="1"/>
</dbReference>
<keyword evidence="12" id="KW-0439">Lignin degradation</keyword>
<dbReference type="FunFam" id="2.60.40.420:FF:000112">
    <property type="entry name" value="Laccase B"/>
    <property type="match status" value="1"/>
</dbReference>
<comment type="subcellular location">
    <subcellularLocation>
        <location evidence="3">Secreted</location>
    </subcellularLocation>
</comment>
<evidence type="ECO:0000256" key="3">
    <source>
        <dbReference type="ARBA" id="ARBA00004613"/>
    </source>
</evidence>
<evidence type="ECO:0000256" key="1">
    <source>
        <dbReference type="ARBA" id="ARBA00000349"/>
    </source>
</evidence>
<dbReference type="AlphaFoldDB" id="A0A8H7XPB5"/>
<comment type="catalytic activity">
    <reaction evidence="1">
        <text>4 hydroquinone + O2 = 4 benzosemiquinone + 2 H2O</text>
        <dbReference type="Rhea" id="RHEA:11276"/>
        <dbReference type="ChEBI" id="CHEBI:15377"/>
        <dbReference type="ChEBI" id="CHEBI:15379"/>
        <dbReference type="ChEBI" id="CHEBI:17594"/>
        <dbReference type="ChEBI" id="CHEBI:17977"/>
        <dbReference type="EC" id="1.10.3.2"/>
    </reaction>
</comment>
<gene>
    <name evidence="14" type="ORF">JR316_010162</name>
</gene>
<organism evidence="14">
    <name type="scientific">Psilocybe cubensis</name>
    <name type="common">Psychedelic mushroom</name>
    <name type="synonym">Stropharia cubensis</name>
    <dbReference type="NCBI Taxonomy" id="181762"/>
    <lineage>
        <taxon>Eukaryota</taxon>
        <taxon>Fungi</taxon>
        <taxon>Dikarya</taxon>
        <taxon>Basidiomycota</taxon>
        <taxon>Agaricomycotina</taxon>
        <taxon>Agaricomycetes</taxon>
        <taxon>Agaricomycetidae</taxon>
        <taxon>Agaricales</taxon>
        <taxon>Agaricineae</taxon>
        <taxon>Strophariaceae</taxon>
        <taxon>Psilocybe</taxon>
    </lineage>
</organism>
<evidence type="ECO:0000256" key="8">
    <source>
        <dbReference type="ARBA" id="ARBA00023002"/>
    </source>
</evidence>
<comment type="cofactor">
    <cofactor evidence="2">
        <name>Cu cation</name>
        <dbReference type="ChEBI" id="CHEBI:23378"/>
    </cofactor>
</comment>
<comment type="similarity">
    <text evidence="4">Belongs to the multicopper oxidase family.</text>
</comment>
<evidence type="ECO:0000313" key="14">
    <source>
        <dbReference type="EMBL" id="KAG5164527.1"/>
    </source>
</evidence>
<dbReference type="EC" id="1.10.3.2" evidence="5"/>
<dbReference type="SUPFAM" id="SSF49503">
    <property type="entry name" value="Cupredoxins"/>
    <property type="match status" value="1"/>
</dbReference>
<feature type="domain" description="Plastocyanin-like" evidence="13">
    <location>
        <begin position="79"/>
        <end position="202"/>
    </location>
</feature>
<dbReference type="InterPro" id="IPR011706">
    <property type="entry name" value="Cu-oxidase_C"/>
</dbReference>
<evidence type="ECO:0000256" key="11">
    <source>
        <dbReference type="ARBA" id="ARBA00023180"/>
    </source>
</evidence>
<dbReference type="InterPro" id="IPR008972">
    <property type="entry name" value="Cupredoxin"/>
</dbReference>
<evidence type="ECO:0000256" key="12">
    <source>
        <dbReference type="ARBA" id="ARBA00023185"/>
    </source>
</evidence>
<dbReference type="InterPro" id="IPR045087">
    <property type="entry name" value="Cu-oxidase_fam"/>
</dbReference>
<comment type="caution">
    <text evidence="14">The sequence shown here is derived from an EMBL/GenBank/DDBJ whole genome shotgun (WGS) entry which is preliminary data.</text>
</comment>
<evidence type="ECO:0000256" key="5">
    <source>
        <dbReference type="ARBA" id="ARBA00012297"/>
    </source>
</evidence>
<evidence type="ECO:0000256" key="6">
    <source>
        <dbReference type="ARBA" id="ARBA00022525"/>
    </source>
</evidence>
<dbReference type="GO" id="GO:0005576">
    <property type="term" value="C:extracellular region"/>
    <property type="evidence" value="ECO:0007669"/>
    <property type="project" value="UniProtKB-SubCell"/>
</dbReference>
<keyword evidence="10" id="KW-1015">Disulfide bond</keyword>
<evidence type="ECO:0000259" key="13">
    <source>
        <dbReference type="Pfam" id="PF07731"/>
    </source>
</evidence>
<evidence type="ECO:0000256" key="7">
    <source>
        <dbReference type="ARBA" id="ARBA00022723"/>
    </source>
</evidence>
<sequence>MLKIELHARYLGRYCNSILTDPVTTSNATLPLVETNLHPLSNPAAPGVPIPGAADVNINLNILFNISTLKFTVNGATFIPPTVPVLLQILSGAQTAQDLMPAGSIYGLPPNKVIEISMPGGSIGSPHPFHLHGHSFSVVRSAGSSGYNFENPVRRDVVSLGTSPSDNVTIRFVTDNPGPWILHCHIDWHLELGLAVVMAEDVADIPKVTKPPTSWDQLCPIYDALPPQVFP</sequence>
<dbReference type="EMBL" id="JAFIQS010000011">
    <property type="protein sequence ID" value="KAG5164527.1"/>
    <property type="molecule type" value="Genomic_DNA"/>
</dbReference>
<dbReference type="GO" id="GO:0046274">
    <property type="term" value="P:lignin catabolic process"/>
    <property type="evidence" value="ECO:0007669"/>
    <property type="project" value="UniProtKB-KW"/>
</dbReference>
<reference evidence="14" key="1">
    <citation type="submission" date="2021-02" db="EMBL/GenBank/DDBJ databases">
        <title>Psilocybe cubensis genome.</title>
        <authorList>
            <person name="Mckernan K.J."/>
            <person name="Crawford S."/>
            <person name="Trippe A."/>
            <person name="Kane L.T."/>
            <person name="Mclaughlin S."/>
        </authorList>
    </citation>
    <scope>NUCLEOTIDE SEQUENCE [LARGE SCALE GENOMIC DNA]</scope>
    <source>
        <strain evidence="14">MGC-MH-2018</strain>
    </source>
</reference>
<evidence type="ECO:0000256" key="2">
    <source>
        <dbReference type="ARBA" id="ARBA00001935"/>
    </source>
</evidence>